<dbReference type="Proteomes" id="UP000256708">
    <property type="component" value="Unassembled WGS sequence"/>
</dbReference>
<protein>
    <recommendedName>
        <fullName evidence="1">N,N-dimethylformamidase beta subunit-like C-terminal domain-containing protein</fullName>
    </recommendedName>
</protein>
<dbReference type="Pfam" id="PF20254">
    <property type="entry name" value="DMFA2_C"/>
    <property type="match status" value="1"/>
</dbReference>
<dbReference type="EMBL" id="QRGR01000005">
    <property type="protein sequence ID" value="RDV16078.1"/>
    <property type="molecule type" value="Genomic_DNA"/>
</dbReference>
<gene>
    <name evidence="2" type="ORF">DXT99_05250</name>
</gene>
<keyword evidence="3" id="KW-1185">Reference proteome</keyword>
<dbReference type="InterPro" id="IPR046540">
    <property type="entry name" value="DMFA2_C"/>
</dbReference>
<evidence type="ECO:0000313" key="2">
    <source>
        <dbReference type="EMBL" id="RDV16078.1"/>
    </source>
</evidence>
<dbReference type="AlphaFoldDB" id="A0A3D8LFA3"/>
<accession>A0A3D8LFA3</accession>
<organism evidence="2 3">
    <name type="scientific">Pontibacter diazotrophicus</name>
    <dbReference type="NCBI Taxonomy" id="1400979"/>
    <lineage>
        <taxon>Bacteria</taxon>
        <taxon>Pseudomonadati</taxon>
        <taxon>Bacteroidota</taxon>
        <taxon>Cytophagia</taxon>
        <taxon>Cytophagales</taxon>
        <taxon>Hymenobacteraceae</taxon>
        <taxon>Pontibacter</taxon>
    </lineage>
</organism>
<proteinExistence type="predicted"/>
<comment type="caution">
    <text evidence="2">The sequence shown here is derived from an EMBL/GenBank/DDBJ whole genome shotgun (WGS) entry which is preliminary data.</text>
</comment>
<dbReference type="OrthoDB" id="505641at2"/>
<evidence type="ECO:0000313" key="3">
    <source>
        <dbReference type="Proteomes" id="UP000256708"/>
    </source>
</evidence>
<evidence type="ECO:0000259" key="1">
    <source>
        <dbReference type="Pfam" id="PF20254"/>
    </source>
</evidence>
<name>A0A3D8LFA3_9BACT</name>
<dbReference type="RefSeq" id="WP_115564488.1">
    <property type="nucleotide sequence ID" value="NZ_QRGR01000005.1"/>
</dbReference>
<feature type="domain" description="N,N-dimethylformamidase beta subunit-like C-terminal" evidence="1">
    <location>
        <begin position="128"/>
        <end position="414"/>
    </location>
</feature>
<reference evidence="3" key="1">
    <citation type="submission" date="2018-08" db="EMBL/GenBank/DDBJ databases">
        <authorList>
            <person name="Liu Z.-W."/>
            <person name="Du Z.-J."/>
        </authorList>
    </citation>
    <scope>NUCLEOTIDE SEQUENCE [LARGE SCALE GENOMIC DNA]</scope>
    <source>
        <strain evidence="3">H4X</strain>
    </source>
</reference>
<sequence length="448" mass="50398">MKRLLLIFISVLLLLAVGKVIGYYLENRLYFHYILDAYVESRESIVEDGYTDRTSYKKGDVQDVFINSRSEANSQLRLYDINGVVVDSVQAFVQPQTKGPNPSEEGYRYQRTFRYKLPALSSGVYLWEKKIPFTLKGEQADVVVVYPSNTVNAYNISGGKSLYRIFSGKTHVVSFQRPMLPAVSFFAVEGLKWLQASPYNISYINDQDLENPAILTGAKVLLIIGHSEYWSRTARRQVDAFIDKGGHCMVLSGNTMWWQVRYAEDGTKLICYKEKPDPITIDSLKTTYWNSPILNYPITPSIGADFSRAGYGRKFRKSFGGYKITQSSSPVFAGINLKEGDVLKVSTKEYDGAPVLGEEPDLRLDTEQLGFYKAELLGYDRAYDEQPGYATFIIFQKTPTSGVVLNTASTDWCGPHGIGGPDSVAIRKITDNVLKAMLFNKNLFSKTP</sequence>